<comment type="catalytic activity">
    <reaction evidence="7">
        <text>protoporphyrinogen IX + 3 a menaquinone = protoporphyrin IX + 3 a menaquinol</text>
        <dbReference type="Rhea" id="RHEA:27409"/>
        <dbReference type="Rhea" id="RHEA-COMP:9537"/>
        <dbReference type="Rhea" id="RHEA-COMP:9539"/>
        <dbReference type="ChEBI" id="CHEBI:16374"/>
        <dbReference type="ChEBI" id="CHEBI:18151"/>
        <dbReference type="ChEBI" id="CHEBI:57306"/>
        <dbReference type="ChEBI" id="CHEBI:57307"/>
        <dbReference type="EC" id="1.3.5.3"/>
    </reaction>
</comment>
<dbReference type="GO" id="GO:0004729">
    <property type="term" value="F:oxygen-dependent protoporphyrinogen oxidase activity"/>
    <property type="evidence" value="ECO:0007669"/>
    <property type="project" value="InterPro"/>
</dbReference>
<comment type="catalytic activity">
    <reaction evidence="7">
        <text>protoporphyrinogen IX + 3 a ubiquinone = protoporphyrin IX + 3 a ubiquinol</text>
        <dbReference type="Rhea" id="RHEA:63936"/>
        <dbReference type="Rhea" id="RHEA-COMP:9565"/>
        <dbReference type="Rhea" id="RHEA-COMP:9566"/>
        <dbReference type="ChEBI" id="CHEBI:16389"/>
        <dbReference type="ChEBI" id="CHEBI:17976"/>
        <dbReference type="ChEBI" id="CHEBI:57306"/>
        <dbReference type="ChEBI" id="CHEBI:57307"/>
    </reaction>
</comment>
<keyword evidence="3 7" id="KW-0547">Nucleotide-binding</keyword>
<evidence type="ECO:0000256" key="3">
    <source>
        <dbReference type="ARBA" id="ARBA00022741"/>
    </source>
</evidence>
<dbReference type="InterPro" id="IPR044264">
    <property type="entry name" value="HemG"/>
</dbReference>
<sequence length="232" mass="26477">MLLSYAAFIDKRGGLRHIYRMSFIRDDALLIPLPCSFDLSLTTFSTQGCVMKIAILYASREGQTASIAARITELFEAAGHYQCDCLDLEHLPEDFSLDHYQTVVMGCSIHYGHFAPVFRHFVAAHTERLNAMPTAFFSVSLVARKPGKDTPETNVYTRKFLEKTAWQPSYCAAFAGAVKYDLYRWWDRLMVQLIMAMGKGETGRHAHVEYTDWDAVARFVQQVRTDVLQERS</sequence>
<dbReference type="GO" id="GO:0010181">
    <property type="term" value="F:FMN binding"/>
    <property type="evidence" value="ECO:0007669"/>
    <property type="project" value="UniProtKB-UniRule"/>
</dbReference>
<evidence type="ECO:0000256" key="1">
    <source>
        <dbReference type="ARBA" id="ARBA00022630"/>
    </source>
</evidence>
<organism evidence="9 10">
    <name type="scientific">Zymobacter palmae</name>
    <dbReference type="NCBI Taxonomy" id="33074"/>
    <lineage>
        <taxon>Bacteria</taxon>
        <taxon>Pseudomonadati</taxon>
        <taxon>Pseudomonadota</taxon>
        <taxon>Gammaproteobacteria</taxon>
        <taxon>Oceanospirillales</taxon>
        <taxon>Halomonadaceae</taxon>
        <taxon>Zymobacter group</taxon>
        <taxon>Zymobacter</taxon>
    </lineage>
</organism>
<comment type="similarity">
    <text evidence="7">Belongs to the HemG family.</text>
</comment>
<proteinExistence type="inferred from homology"/>
<evidence type="ECO:0000313" key="10">
    <source>
        <dbReference type="Proteomes" id="UP000267342"/>
    </source>
</evidence>
<comment type="cofactor">
    <cofactor evidence="7">
        <name>FMN</name>
        <dbReference type="ChEBI" id="CHEBI:58210"/>
    </cofactor>
    <text evidence="7">Binds 1 FMN non-covalently per subunit.</text>
</comment>
<feature type="domain" description="Flavodoxin" evidence="8">
    <location>
        <begin position="55"/>
        <end position="202"/>
    </location>
</feature>
<dbReference type="PROSITE" id="PS00201">
    <property type="entry name" value="FLAVODOXIN"/>
    <property type="match status" value="1"/>
</dbReference>
<keyword evidence="10" id="KW-1185">Reference proteome</keyword>
<dbReference type="GO" id="GO:0006782">
    <property type="term" value="P:protoporphyrinogen IX biosynthetic process"/>
    <property type="evidence" value="ECO:0007669"/>
    <property type="project" value="UniProtKB-UniRule"/>
</dbReference>
<keyword evidence="2 7" id="KW-0288">FMN</keyword>
<evidence type="ECO:0000256" key="4">
    <source>
        <dbReference type="ARBA" id="ARBA00023002"/>
    </source>
</evidence>
<comment type="catalytic activity">
    <reaction evidence="7">
        <text>protoporphyrinogen IX + 3 a quinone = protoporphyrin IX + 3 a quinol</text>
        <dbReference type="Rhea" id="RHEA:65032"/>
        <dbReference type="ChEBI" id="CHEBI:24646"/>
        <dbReference type="ChEBI" id="CHEBI:57306"/>
        <dbReference type="ChEBI" id="CHEBI:57307"/>
        <dbReference type="ChEBI" id="CHEBI:132124"/>
        <dbReference type="EC" id="1.3.5.3"/>
    </reaction>
</comment>
<evidence type="ECO:0000256" key="6">
    <source>
        <dbReference type="ARBA" id="ARBA00023244"/>
    </source>
</evidence>
<dbReference type="InterPro" id="IPR029039">
    <property type="entry name" value="Flavoprotein-like_sf"/>
</dbReference>
<accession>A0A348HBC2</accession>
<dbReference type="InterPro" id="IPR001226">
    <property type="entry name" value="Flavodoxin_CS"/>
</dbReference>
<dbReference type="Pfam" id="PF12724">
    <property type="entry name" value="Flavodoxin_5"/>
    <property type="match status" value="1"/>
</dbReference>
<dbReference type="STRING" id="1123510.GCA_000620025_00214"/>
<evidence type="ECO:0000256" key="5">
    <source>
        <dbReference type="ARBA" id="ARBA00023136"/>
    </source>
</evidence>
<protein>
    <recommendedName>
        <fullName evidence="7">Protoporphyrinogen IX dehydrogenase [quinone]</fullName>
        <ecNumber evidence="7">1.3.5.3</ecNumber>
    </recommendedName>
    <alternativeName>
        <fullName evidence="7">Protoporphyrinogen IX dehydrogenase [menaquinone]</fullName>
    </alternativeName>
    <alternativeName>
        <fullName evidence="7">Protoporphyrinogen IX dehydrogenase [ubiquinone]</fullName>
    </alternativeName>
    <alternativeName>
        <fullName evidence="7">Protoporphyrinogen oxidase</fullName>
        <shortName evidence="7">PPO</shortName>
    </alternativeName>
</protein>
<comment type="subcellular location">
    <subcellularLocation>
        <location evidence="7">Cell membrane</location>
        <topology evidence="7">Peripheral membrane protein</topology>
    </subcellularLocation>
</comment>
<dbReference type="PANTHER" id="PTHR38030:SF2">
    <property type="entry name" value="PROTOPORPHYRINOGEN IX DEHYDROGENASE [QUINONE]"/>
    <property type="match status" value="1"/>
</dbReference>
<dbReference type="NCBIfam" id="NF008316">
    <property type="entry name" value="PRK11104.1"/>
    <property type="match status" value="1"/>
</dbReference>
<dbReference type="InterPro" id="IPR026816">
    <property type="entry name" value="Flavodoxin_dom"/>
</dbReference>
<dbReference type="HAMAP" id="MF_00853">
    <property type="entry name" value="HemG"/>
    <property type="match status" value="1"/>
</dbReference>
<dbReference type="AlphaFoldDB" id="A0A348HBC2"/>
<dbReference type="EC" id="1.3.5.3" evidence="7"/>
<keyword evidence="5" id="KW-0472">Membrane</keyword>
<dbReference type="GO" id="GO:0070819">
    <property type="term" value="F:menaquinone-dependent protoporphyrinogen oxidase activity"/>
    <property type="evidence" value="ECO:0007669"/>
    <property type="project" value="UniProtKB-UniRule"/>
</dbReference>
<dbReference type="Gene3D" id="3.40.50.360">
    <property type="match status" value="1"/>
</dbReference>
<comment type="pathway">
    <text evidence="7">Porphyrin-containing compound metabolism; protoporphyrin-IX biosynthesis; protoporphyrin-IX from protoporphyrinogen-IX: step 1/1.</text>
</comment>
<dbReference type="KEGG" id="zpl:ZBT109_0124"/>
<evidence type="ECO:0000256" key="7">
    <source>
        <dbReference type="HAMAP-Rule" id="MF_00853"/>
    </source>
</evidence>
<evidence type="ECO:0000256" key="2">
    <source>
        <dbReference type="ARBA" id="ARBA00022643"/>
    </source>
</evidence>
<evidence type="ECO:0000313" key="9">
    <source>
        <dbReference type="EMBL" id="BBG28924.1"/>
    </source>
</evidence>
<dbReference type="SUPFAM" id="SSF52218">
    <property type="entry name" value="Flavoproteins"/>
    <property type="match status" value="1"/>
</dbReference>
<keyword evidence="4 7" id="KW-0560">Oxidoreductase</keyword>
<evidence type="ECO:0000259" key="8">
    <source>
        <dbReference type="Pfam" id="PF12724"/>
    </source>
</evidence>
<keyword evidence="1 7" id="KW-0285">Flavoprotein</keyword>
<gene>
    <name evidence="7" type="primary">hemG</name>
    <name evidence="9" type="ORF">ZBT109_0124</name>
</gene>
<dbReference type="GO" id="GO:0009055">
    <property type="term" value="F:electron transfer activity"/>
    <property type="evidence" value="ECO:0007669"/>
    <property type="project" value="InterPro"/>
</dbReference>
<keyword evidence="7" id="KW-1003">Cell membrane</keyword>
<dbReference type="PANTHER" id="PTHR38030">
    <property type="entry name" value="PROTOPORPHYRINOGEN IX DEHYDROGENASE [MENAQUINONE]"/>
    <property type="match status" value="1"/>
</dbReference>
<comment type="function">
    <text evidence="7">Catalyzes the 6-electron oxidation of protoporphyrinogen IX to form protoporphyrin IX; under anaerobic conditions uses menaquinone as an electron acceptor, under aerobic conditions uses ubiquinone as an electron acceptor.</text>
</comment>
<keyword evidence="6 7" id="KW-0627">Porphyrin biosynthesis</keyword>
<dbReference type="Proteomes" id="UP000267342">
    <property type="component" value="Chromosome"/>
</dbReference>
<name>A0A348HBC2_9GAMM</name>
<dbReference type="EMBL" id="AP018933">
    <property type="protein sequence ID" value="BBG28924.1"/>
    <property type="molecule type" value="Genomic_DNA"/>
</dbReference>
<dbReference type="InterPro" id="IPR052200">
    <property type="entry name" value="Protoporphyrinogen_IX_DH"/>
</dbReference>
<dbReference type="GO" id="GO:0005886">
    <property type="term" value="C:plasma membrane"/>
    <property type="evidence" value="ECO:0007669"/>
    <property type="project" value="UniProtKB-SubCell"/>
</dbReference>
<dbReference type="UniPathway" id="UPA00251">
    <property type="reaction ID" value="UER00324"/>
</dbReference>
<reference evidence="9 10" key="1">
    <citation type="submission" date="2018-09" db="EMBL/GenBank/DDBJ databases">
        <title>Zymobacter palmae IAM14233 (=T109) whole genome analysis.</title>
        <authorList>
            <person name="Yanase H."/>
        </authorList>
    </citation>
    <scope>NUCLEOTIDE SEQUENCE [LARGE SCALE GENOMIC DNA]</scope>
    <source>
        <strain evidence="9 10">IAM14233</strain>
    </source>
</reference>